<dbReference type="AlphaFoldDB" id="A0A4R1HZ80"/>
<evidence type="ECO:0000313" key="1">
    <source>
        <dbReference type="EMBL" id="TCK27728.1"/>
    </source>
</evidence>
<proteinExistence type="predicted"/>
<dbReference type="RefSeq" id="WP_132426877.1">
    <property type="nucleotide sequence ID" value="NZ_SMFZ01000001.1"/>
</dbReference>
<reference evidence="1 2" key="1">
    <citation type="submission" date="2019-03" db="EMBL/GenBank/DDBJ databases">
        <title>Sequencing the genomes of 1000 actinobacteria strains.</title>
        <authorList>
            <person name="Klenk H.-P."/>
        </authorList>
    </citation>
    <scope>NUCLEOTIDE SEQUENCE [LARGE SCALE GENOMIC DNA]</scope>
    <source>
        <strain evidence="1 2">DSM 44969</strain>
    </source>
</reference>
<accession>A0A4R1HZ80</accession>
<sequence>MPYEVVSAYTLVVGEYPDDPVVSVHSTADEAWKALDREIRSRCRMRLRPRRVAGPDGTSRLADAWRASDPDSRYWQLTAHRLPLLIPELGRRRSAAAS</sequence>
<organism evidence="1 2">
    <name type="scientific">Pseudonocardia endophytica</name>
    <dbReference type="NCBI Taxonomy" id="401976"/>
    <lineage>
        <taxon>Bacteria</taxon>
        <taxon>Bacillati</taxon>
        <taxon>Actinomycetota</taxon>
        <taxon>Actinomycetes</taxon>
        <taxon>Pseudonocardiales</taxon>
        <taxon>Pseudonocardiaceae</taxon>
        <taxon>Pseudonocardia</taxon>
    </lineage>
</organism>
<comment type="caution">
    <text evidence="1">The sequence shown here is derived from an EMBL/GenBank/DDBJ whole genome shotgun (WGS) entry which is preliminary data.</text>
</comment>
<dbReference type="EMBL" id="SMFZ01000001">
    <property type="protein sequence ID" value="TCK27728.1"/>
    <property type="molecule type" value="Genomic_DNA"/>
</dbReference>
<keyword evidence="2" id="KW-1185">Reference proteome</keyword>
<dbReference type="OrthoDB" id="3578255at2"/>
<gene>
    <name evidence="1" type="ORF">EV378_3606</name>
</gene>
<evidence type="ECO:0000313" key="2">
    <source>
        <dbReference type="Proteomes" id="UP000295560"/>
    </source>
</evidence>
<protein>
    <submittedName>
        <fullName evidence="1">Uncharacterized protein</fullName>
    </submittedName>
</protein>
<name>A0A4R1HZ80_PSEEN</name>
<dbReference type="Proteomes" id="UP000295560">
    <property type="component" value="Unassembled WGS sequence"/>
</dbReference>